<reference evidence="2" key="1">
    <citation type="submission" date="2015-12" db="EMBL/GenBank/DDBJ databases">
        <authorList>
            <person name="Shamseldin A."/>
            <person name="Moawad H."/>
            <person name="Abd El-Rahim W.M."/>
            <person name="Sadowsky M.J."/>
        </authorList>
    </citation>
    <scope>NUCLEOTIDE SEQUENCE [LARGE SCALE GENOMIC DNA]</scope>
    <source>
        <strain evidence="2">JAM AC0309</strain>
    </source>
</reference>
<dbReference type="OrthoDB" id="5123990at2"/>
<dbReference type="RefSeq" id="WP_096420495.1">
    <property type="nucleotide sequence ID" value="NZ_AP017315.1"/>
</dbReference>
<dbReference type="AlphaFoldDB" id="A0A0U5CE08"/>
<dbReference type="EMBL" id="AP017315">
    <property type="protein sequence ID" value="BAU31346.1"/>
    <property type="molecule type" value="Genomic_DNA"/>
</dbReference>
<accession>A0A0U5CE08</accession>
<evidence type="ECO:0000313" key="1">
    <source>
        <dbReference type="EMBL" id="BAU31346.1"/>
    </source>
</evidence>
<dbReference type="KEGG" id="malk:MalAC0309_0474"/>
<gene>
    <name evidence="1" type="ORF">MalAC0309_0474</name>
</gene>
<dbReference type="Proteomes" id="UP000218965">
    <property type="component" value="Chromosome"/>
</dbReference>
<reference evidence="1 2" key="2">
    <citation type="submission" date="2016-01" db="EMBL/GenBank/DDBJ databases">
        <title>Microcella alkaliphila JAM AC0309 whole genome shotgun sequence.</title>
        <authorList>
            <person name="Kurata A."/>
            <person name="Hirose Y."/>
            <person name="Kishimoto N."/>
            <person name="Kobayashi T."/>
        </authorList>
    </citation>
    <scope>NUCLEOTIDE SEQUENCE [LARGE SCALE GENOMIC DNA]</scope>
    <source>
        <strain evidence="1 2">JAM AC0309</strain>
    </source>
</reference>
<proteinExistence type="predicted"/>
<protein>
    <submittedName>
        <fullName evidence="1">Uncharacterized protein</fullName>
    </submittedName>
</protein>
<organism evidence="1 2">
    <name type="scientific">Microcella alkaliphila</name>
    <dbReference type="NCBI Taxonomy" id="279828"/>
    <lineage>
        <taxon>Bacteria</taxon>
        <taxon>Bacillati</taxon>
        <taxon>Actinomycetota</taxon>
        <taxon>Actinomycetes</taxon>
        <taxon>Micrococcales</taxon>
        <taxon>Microbacteriaceae</taxon>
        <taxon>Microcella</taxon>
    </lineage>
</organism>
<evidence type="ECO:0000313" key="2">
    <source>
        <dbReference type="Proteomes" id="UP000218965"/>
    </source>
</evidence>
<name>A0A0U5CE08_9MICO</name>
<sequence>MEIVVAMFLLALVSIAFLPLLINSLQLSIRNATISTATQVLNGQLDALAATAPTCAAVTAYGSAALPATTDRRNVTYQPVRSVPACNALTFPATISVDLEVRLTGTTVNDVGITTTVLLQEAG</sequence>